<dbReference type="PROSITE" id="PS51352">
    <property type="entry name" value="THIOREDOXIN_2"/>
    <property type="match status" value="1"/>
</dbReference>
<protein>
    <recommendedName>
        <fullName evidence="6">Thioredoxin domain-containing protein</fullName>
    </recommendedName>
</protein>
<keyword evidence="8" id="KW-1185">Reference proteome</keyword>
<dbReference type="InterPro" id="IPR045888">
    <property type="entry name" value="Erv"/>
</dbReference>
<evidence type="ECO:0000313" key="7">
    <source>
        <dbReference type="EMBL" id="EED87536.1"/>
    </source>
</evidence>
<dbReference type="InParanoid" id="B8CGA6"/>
<reference evidence="7 8" key="1">
    <citation type="journal article" date="2004" name="Science">
        <title>The genome of the diatom Thalassiosira pseudonana: ecology, evolution, and metabolism.</title>
        <authorList>
            <person name="Armbrust E.V."/>
            <person name="Berges J.A."/>
            <person name="Bowler C."/>
            <person name="Green B.R."/>
            <person name="Martinez D."/>
            <person name="Putnam N.H."/>
            <person name="Zhou S."/>
            <person name="Allen A.E."/>
            <person name="Apt K.E."/>
            <person name="Bechner M."/>
            <person name="Brzezinski M.A."/>
            <person name="Chaal B.K."/>
            <person name="Chiovitti A."/>
            <person name="Davis A.K."/>
            <person name="Demarest M.S."/>
            <person name="Detter J.C."/>
            <person name="Glavina T."/>
            <person name="Goodstein D."/>
            <person name="Hadi M.Z."/>
            <person name="Hellsten U."/>
            <person name="Hildebrand M."/>
            <person name="Jenkins B.D."/>
            <person name="Jurka J."/>
            <person name="Kapitonov V.V."/>
            <person name="Kroger N."/>
            <person name="Lau W.W."/>
            <person name="Lane T.W."/>
            <person name="Larimer F.W."/>
            <person name="Lippmeier J.C."/>
            <person name="Lucas S."/>
            <person name="Medina M."/>
            <person name="Montsant A."/>
            <person name="Obornik M."/>
            <person name="Parker M.S."/>
            <person name="Palenik B."/>
            <person name="Pazour G.J."/>
            <person name="Richardson P.M."/>
            <person name="Rynearson T.A."/>
            <person name="Saito M.A."/>
            <person name="Schwartz D.C."/>
            <person name="Thamatrakoln K."/>
            <person name="Valentin K."/>
            <person name="Vardi A."/>
            <person name="Wilkerson F.P."/>
            <person name="Rokhsar D.S."/>
        </authorList>
    </citation>
    <scope>NUCLEOTIDE SEQUENCE [LARGE SCALE GENOMIC DNA]</scope>
    <source>
        <strain evidence="7 8">CCMP1335</strain>
    </source>
</reference>
<evidence type="ECO:0000256" key="1">
    <source>
        <dbReference type="ARBA" id="ARBA00004370"/>
    </source>
</evidence>
<gene>
    <name evidence="7" type="ORF">THAPSDRAFT_25846</name>
</gene>
<dbReference type="HOGENOM" id="CLU_034705_3_0_1"/>
<dbReference type="InterPro" id="IPR012936">
    <property type="entry name" value="Erv_C"/>
</dbReference>
<evidence type="ECO:0000256" key="4">
    <source>
        <dbReference type="ARBA" id="ARBA00023136"/>
    </source>
</evidence>
<feature type="transmembrane region" description="Helical" evidence="5">
    <location>
        <begin position="58"/>
        <end position="81"/>
    </location>
</feature>
<dbReference type="KEGG" id="tps:THAPSDRAFT_25846"/>
<dbReference type="PANTHER" id="PTHR10984:SF37">
    <property type="entry name" value="PROTEIN DISULFIDE-ISOMERASE 5-3"/>
    <property type="match status" value="1"/>
</dbReference>
<dbReference type="OMA" id="MYGDING"/>
<dbReference type="InterPro" id="IPR013766">
    <property type="entry name" value="Thioredoxin_domain"/>
</dbReference>
<feature type="transmembrane region" description="Helical" evidence="5">
    <location>
        <begin position="454"/>
        <end position="480"/>
    </location>
</feature>
<keyword evidence="2 5" id="KW-0812">Transmembrane</keyword>
<evidence type="ECO:0000256" key="2">
    <source>
        <dbReference type="ARBA" id="ARBA00022692"/>
    </source>
</evidence>
<dbReference type="GO" id="GO:0016020">
    <property type="term" value="C:membrane"/>
    <property type="evidence" value="ECO:0007669"/>
    <property type="project" value="UniProtKB-SubCell"/>
</dbReference>
<reference evidence="7 8" key="2">
    <citation type="journal article" date="2008" name="Nature">
        <title>The Phaeodactylum genome reveals the evolutionary history of diatom genomes.</title>
        <authorList>
            <person name="Bowler C."/>
            <person name="Allen A.E."/>
            <person name="Badger J.H."/>
            <person name="Grimwood J."/>
            <person name="Jabbari K."/>
            <person name="Kuo A."/>
            <person name="Maheswari U."/>
            <person name="Martens C."/>
            <person name="Maumus F."/>
            <person name="Otillar R.P."/>
            <person name="Rayko E."/>
            <person name="Salamov A."/>
            <person name="Vandepoele K."/>
            <person name="Beszteri B."/>
            <person name="Gruber A."/>
            <person name="Heijde M."/>
            <person name="Katinka M."/>
            <person name="Mock T."/>
            <person name="Valentin K."/>
            <person name="Verret F."/>
            <person name="Berges J.A."/>
            <person name="Brownlee C."/>
            <person name="Cadoret J.P."/>
            <person name="Chiovitti A."/>
            <person name="Choi C.J."/>
            <person name="Coesel S."/>
            <person name="De Martino A."/>
            <person name="Detter J.C."/>
            <person name="Durkin C."/>
            <person name="Falciatore A."/>
            <person name="Fournet J."/>
            <person name="Haruta M."/>
            <person name="Huysman M.J."/>
            <person name="Jenkins B.D."/>
            <person name="Jiroutova K."/>
            <person name="Jorgensen R.E."/>
            <person name="Joubert Y."/>
            <person name="Kaplan A."/>
            <person name="Kroger N."/>
            <person name="Kroth P.G."/>
            <person name="La Roche J."/>
            <person name="Lindquist E."/>
            <person name="Lommer M."/>
            <person name="Martin-Jezequel V."/>
            <person name="Lopez P.J."/>
            <person name="Lucas S."/>
            <person name="Mangogna M."/>
            <person name="McGinnis K."/>
            <person name="Medlin L.K."/>
            <person name="Montsant A."/>
            <person name="Oudot-Le Secq M.P."/>
            <person name="Napoli C."/>
            <person name="Obornik M."/>
            <person name="Parker M.S."/>
            <person name="Petit J.L."/>
            <person name="Porcel B.M."/>
            <person name="Poulsen N."/>
            <person name="Robison M."/>
            <person name="Rychlewski L."/>
            <person name="Rynearson T.A."/>
            <person name="Schmutz J."/>
            <person name="Shapiro H."/>
            <person name="Siaut M."/>
            <person name="Stanley M."/>
            <person name="Sussman M.R."/>
            <person name="Taylor A.R."/>
            <person name="Vardi A."/>
            <person name="von Dassow P."/>
            <person name="Vyverman W."/>
            <person name="Willis A."/>
            <person name="Wyrwicz L.S."/>
            <person name="Rokhsar D.S."/>
            <person name="Weissenbach J."/>
            <person name="Armbrust E.V."/>
            <person name="Green B.R."/>
            <person name="Van de Peer Y."/>
            <person name="Grigoriev I.V."/>
        </authorList>
    </citation>
    <scope>NUCLEOTIDE SEQUENCE [LARGE SCALE GENOMIC DNA]</scope>
    <source>
        <strain evidence="7 8">CCMP1335</strain>
    </source>
</reference>
<organism evidence="7 8">
    <name type="scientific">Thalassiosira pseudonana</name>
    <name type="common">Marine diatom</name>
    <name type="synonym">Cyclotella nana</name>
    <dbReference type="NCBI Taxonomy" id="35128"/>
    <lineage>
        <taxon>Eukaryota</taxon>
        <taxon>Sar</taxon>
        <taxon>Stramenopiles</taxon>
        <taxon>Ochrophyta</taxon>
        <taxon>Bacillariophyta</taxon>
        <taxon>Coscinodiscophyceae</taxon>
        <taxon>Thalassiosirophycidae</taxon>
        <taxon>Thalassiosirales</taxon>
        <taxon>Thalassiosiraceae</taxon>
        <taxon>Thalassiosira</taxon>
    </lineage>
</organism>
<dbReference type="EMBL" id="CM000654">
    <property type="protein sequence ID" value="EED87536.1"/>
    <property type="molecule type" value="Genomic_DNA"/>
</dbReference>
<dbReference type="CDD" id="cd02961">
    <property type="entry name" value="PDI_a_family"/>
    <property type="match status" value="1"/>
</dbReference>
<evidence type="ECO:0000256" key="3">
    <source>
        <dbReference type="ARBA" id="ARBA00022989"/>
    </source>
</evidence>
<dbReference type="Pfam" id="PF00085">
    <property type="entry name" value="Thioredoxin"/>
    <property type="match status" value="1"/>
</dbReference>
<proteinExistence type="predicted"/>
<dbReference type="Pfam" id="PF13850">
    <property type="entry name" value="ERGIC_N"/>
    <property type="match status" value="1"/>
</dbReference>
<dbReference type="GO" id="GO:0005783">
    <property type="term" value="C:endoplasmic reticulum"/>
    <property type="evidence" value="ECO:0000318"/>
    <property type="project" value="GO_Central"/>
</dbReference>
<evidence type="ECO:0000259" key="6">
    <source>
        <dbReference type="PROSITE" id="PS51352"/>
    </source>
</evidence>
<accession>B8CGA6</accession>
<dbReference type="AlphaFoldDB" id="B8CGA6"/>
<sequence>MYGDINGGGSRRRAVGTADLYRHVPKEITEVRWCSRSTCALMHAFSWFKDALRDATKIGVVMSLLSIFIMILLFFCETYAFSRSTISSTIAVDPNSEQLLRLNFNVTLYDLHCDYASVDIWDTLGTNQQNITKDIVKWNLDDQGQRKKFAGRNAEQRAVTHEEHDETLQDLADALGGELHAVALDPESIVEFHKRHNGQAIIDFYAPWCIWCQRLEPTWEKFARQVSDERINLGVGKVDCVTHAQLCKDQRVMAFPTLRWFENGKAVMPDYRGDRTVDALVDYAKRRVGSNEGSNDEEFEEDHHPGCLISGHLMVNRVPGRFQIEARSVNHELHSAMTNLTHRVHDLTFGALSGPPGHMLHVLPFFDTVPEKYKHTNPMQDKYYPTYEFHQAFHHHLKIISTHIDYLFSRSTVLYQILEQSQLVFYEEVNVPEIQFSFDLSPMSVNVSKEGRKWYEYVTSLCAIIGGTYTTLGLINATLLRIFKPKKL</sequence>
<dbReference type="SUPFAM" id="SSF52833">
    <property type="entry name" value="Thioredoxin-like"/>
    <property type="match status" value="1"/>
</dbReference>
<dbReference type="RefSeq" id="XP_002295232.1">
    <property type="nucleotide sequence ID" value="XM_002295196.1"/>
</dbReference>
<evidence type="ECO:0000256" key="5">
    <source>
        <dbReference type="SAM" id="Phobius"/>
    </source>
</evidence>
<dbReference type="InterPro" id="IPR039542">
    <property type="entry name" value="Erv_N"/>
</dbReference>
<comment type="subcellular location">
    <subcellularLocation>
        <location evidence="1">Membrane</location>
    </subcellularLocation>
</comment>
<dbReference type="PANTHER" id="PTHR10984">
    <property type="entry name" value="ENDOPLASMIC RETICULUM-GOLGI INTERMEDIATE COMPARTMENT PROTEIN"/>
    <property type="match status" value="1"/>
</dbReference>
<dbReference type="GeneID" id="7448880"/>
<name>B8CGA6_THAPS</name>
<dbReference type="Proteomes" id="UP000001449">
    <property type="component" value="Chromosome 23"/>
</dbReference>
<dbReference type="eggNOG" id="KOG2667">
    <property type="taxonomic scope" value="Eukaryota"/>
</dbReference>
<dbReference type="GO" id="GO:0030134">
    <property type="term" value="C:COPII-coated ER to Golgi transport vesicle"/>
    <property type="evidence" value="ECO:0000318"/>
    <property type="project" value="GO_Central"/>
</dbReference>
<dbReference type="InterPro" id="IPR036249">
    <property type="entry name" value="Thioredoxin-like_sf"/>
</dbReference>
<dbReference type="Pfam" id="PF07970">
    <property type="entry name" value="COPIIcoated_ERV"/>
    <property type="match status" value="1"/>
</dbReference>
<keyword evidence="4 5" id="KW-0472">Membrane</keyword>
<feature type="domain" description="Thioredoxin" evidence="6">
    <location>
        <begin position="148"/>
        <end position="289"/>
    </location>
</feature>
<keyword evidence="3 5" id="KW-1133">Transmembrane helix</keyword>
<evidence type="ECO:0000313" key="8">
    <source>
        <dbReference type="Proteomes" id="UP000001449"/>
    </source>
</evidence>
<dbReference type="Gene3D" id="3.40.30.10">
    <property type="entry name" value="Glutaredoxin"/>
    <property type="match status" value="1"/>
</dbReference>
<dbReference type="PaxDb" id="35128-Thaps25846"/>
<dbReference type="STRING" id="35128.B8CGA6"/>